<dbReference type="Proteomes" id="UP000185678">
    <property type="component" value="Unassembled WGS sequence"/>
</dbReference>
<proteinExistence type="predicted"/>
<accession>A0A1N7LEP5</accession>
<evidence type="ECO:0000313" key="1">
    <source>
        <dbReference type="EMBL" id="SIS72288.1"/>
    </source>
</evidence>
<keyword evidence="2" id="KW-1185">Reference proteome</keyword>
<dbReference type="EMBL" id="FTOA01000003">
    <property type="protein sequence ID" value="SIS72288.1"/>
    <property type="molecule type" value="Genomic_DNA"/>
</dbReference>
<protein>
    <submittedName>
        <fullName evidence="1">Uncharacterized protein</fullName>
    </submittedName>
</protein>
<name>A0A1N7LEP5_9PROT</name>
<reference evidence="1 2" key="1">
    <citation type="submission" date="2017-01" db="EMBL/GenBank/DDBJ databases">
        <authorList>
            <person name="Mah S.A."/>
            <person name="Swanson W.J."/>
            <person name="Moy G.W."/>
            <person name="Vacquier V.D."/>
        </authorList>
    </citation>
    <scope>NUCLEOTIDE SEQUENCE [LARGE SCALE GENOMIC DNA]</scope>
    <source>
        <strain evidence="1 2">DSM 11589</strain>
    </source>
</reference>
<evidence type="ECO:0000313" key="2">
    <source>
        <dbReference type="Proteomes" id="UP000185678"/>
    </source>
</evidence>
<organism evidence="1 2">
    <name type="scientific">Insolitispirillum peregrinum</name>
    <dbReference type="NCBI Taxonomy" id="80876"/>
    <lineage>
        <taxon>Bacteria</taxon>
        <taxon>Pseudomonadati</taxon>
        <taxon>Pseudomonadota</taxon>
        <taxon>Alphaproteobacteria</taxon>
        <taxon>Rhodospirillales</taxon>
        <taxon>Novispirillaceae</taxon>
        <taxon>Insolitispirillum</taxon>
    </lineage>
</organism>
<gene>
    <name evidence="1" type="ORF">SAMN05421779_103282</name>
</gene>
<dbReference type="AlphaFoldDB" id="A0A1N7LEP5"/>
<sequence>MQRVSCGCFWDRSQSVYTAENISGILQALVEREQWGPAITRARLVRAAGEDGARVIGRALYDCVQM</sequence>